<gene>
    <name evidence="2" type="ORF">SSIM_06360</name>
</gene>
<feature type="region of interest" description="Disordered" evidence="1">
    <location>
        <begin position="389"/>
        <end position="426"/>
    </location>
</feature>
<dbReference type="EMBL" id="AXDY01000004">
    <property type="protein sequence ID" value="ERS93819.1"/>
    <property type="molecule type" value="Genomic_DNA"/>
</dbReference>
<feature type="region of interest" description="Disordered" evidence="1">
    <location>
        <begin position="354"/>
        <end position="375"/>
    </location>
</feature>
<dbReference type="RefSeq" id="WP_023015479.1">
    <property type="nucleotide sequence ID" value="NZ_AXDY01000004.1"/>
</dbReference>
<feature type="compositionally biased region" description="Polar residues" evidence="1">
    <location>
        <begin position="356"/>
        <end position="371"/>
    </location>
</feature>
<dbReference type="PANTHER" id="PTHR12969">
    <property type="entry name" value="NGD5/OSM-6/IFT52"/>
    <property type="match status" value="1"/>
</dbReference>
<reference evidence="2 3" key="1">
    <citation type="journal article" date="2013" name="Genome Announc.">
        <title>Draft Genome Sequence of Staphylococcus simulans UMC-CNS-990, Isolated from a Case of Chronic Bovine Mastitis.</title>
        <authorList>
            <person name="Calcutt M.J."/>
            <person name="Foecking M.F."/>
            <person name="Hsieh H.Y."/>
            <person name="Perry J."/>
            <person name="Stewart G.C."/>
            <person name="Middleton J.R."/>
        </authorList>
    </citation>
    <scope>NUCLEOTIDE SEQUENCE [LARGE SCALE GENOMIC DNA]</scope>
    <source>
        <strain evidence="2 3">UMC-CNS-990</strain>
    </source>
</reference>
<dbReference type="InterPro" id="IPR029062">
    <property type="entry name" value="Class_I_gatase-like"/>
</dbReference>
<sequence>MRKLNKIFAALAISTISITTVPIDTYSNAAQAAPAIGTDQKGEVVFDNSHGQTAGAADWTIDGGFSDYANSITKQGYKVTELRGESNITPQALKGKKILVIPEANIPFKTSEQKAMTDFTQQGGSILFISDHYNADRNLNRIDSSEAMNGYRRGAYSDMTKGMTDGERKSKAMQDVQSTDWLAQTFGVRFRYNALNNLTTSHMLQGKEGLGITDNVKSVTMHAGSTLAITNPDKAKGIVFTPEGLTAKQKWGHAVDEGVYNGGGQAEGPYIAVSKVGKGKAAFIGDSSLVEDSSPKYKREDNGQAKKTYDGFKEADNAQLLKNLTTWLGKSENADSITGLGVSKDKATALKDFEQPENSTEPQQEPWNTPPSHYKWYDRSTFAAGSFGAKENKDDTVKPEQPEDNQEPDGNTSNTKLNSSGVSFELPSNLEAGSTFSVKVTLKHQPKNQTLSNIRLGIYAEGGQQLGIFGENTTPGYSTPQQVKTDSQGNAVLTFEGKTASDFKGDANVRLKQGDTTIKTQPIQIN</sequence>
<evidence type="ECO:0000256" key="1">
    <source>
        <dbReference type="SAM" id="MobiDB-lite"/>
    </source>
</evidence>
<feature type="compositionally biased region" description="Basic and acidic residues" evidence="1">
    <location>
        <begin position="390"/>
        <end position="401"/>
    </location>
</feature>
<dbReference type="PANTHER" id="PTHR12969:SF7">
    <property type="entry name" value="INTRAFLAGELLAR TRANSPORT PROTEIN 52 HOMOLOG"/>
    <property type="match status" value="1"/>
</dbReference>
<feature type="compositionally biased region" description="Polar residues" evidence="1">
    <location>
        <begin position="408"/>
        <end position="422"/>
    </location>
</feature>
<evidence type="ECO:0000313" key="3">
    <source>
        <dbReference type="Proteomes" id="UP000017131"/>
    </source>
</evidence>
<protein>
    <recommendedName>
        <fullName evidence="4">DNA-binding protein</fullName>
    </recommendedName>
</protein>
<comment type="caution">
    <text evidence="2">The sequence shown here is derived from an EMBL/GenBank/DDBJ whole genome shotgun (WGS) entry which is preliminary data.</text>
</comment>
<organism evidence="2 3">
    <name type="scientific">Staphylococcus simulans UMC-CNS-990</name>
    <dbReference type="NCBI Taxonomy" id="1405498"/>
    <lineage>
        <taxon>Bacteria</taxon>
        <taxon>Bacillati</taxon>
        <taxon>Bacillota</taxon>
        <taxon>Bacilli</taxon>
        <taxon>Bacillales</taxon>
        <taxon>Staphylococcaceae</taxon>
        <taxon>Staphylococcus</taxon>
    </lineage>
</organism>
<name>A0ABN0PDV5_STASI</name>
<keyword evidence="3" id="KW-1185">Reference proteome</keyword>
<proteinExistence type="predicted"/>
<dbReference type="SUPFAM" id="SSF52317">
    <property type="entry name" value="Class I glutamine amidotransferase-like"/>
    <property type="match status" value="1"/>
</dbReference>
<evidence type="ECO:0008006" key="4">
    <source>
        <dbReference type="Google" id="ProtNLM"/>
    </source>
</evidence>
<dbReference type="InterPro" id="IPR039975">
    <property type="entry name" value="IFT52"/>
</dbReference>
<dbReference type="Proteomes" id="UP000017131">
    <property type="component" value="Unassembled WGS sequence"/>
</dbReference>
<accession>A0ABN0PDV5</accession>
<evidence type="ECO:0000313" key="2">
    <source>
        <dbReference type="EMBL" id="ERS93819.1"/>
    </source>
</evidence>